<dbReference type="InterPro" id="IPR027124">
    <property type="entry name" value="Swc5/CFDP1/2"/>
</dbReference>
<dbReference type="Pfam" id="PF14529">
    <property type="entry name" value="Exo_endo_phos_2"/>
    <property type="match status" value="1"/>
</dbReference>
<protein>
    <submittedName>
        <fullName evidence="4">Craniofacial development protein 2-like</fullName>
    </submittedName>
</protein>
<dbReference type="Gene3D" id="3.60.10.10">
    <property type="entry name" value="Endonuclease/exonuclease/phosphatase"/>
    <property type="match status" value="1"/>
</dbReference>
<evidence type="ECO:0000259" key="2">
    <source>
        <dbReference type="Pfam" id="PF14529"/>
    </source>
</evidence>
<dbReference type="OrthoDB" id="410542at2759"/>
<evidence type="ECO:0000256" key="1">
    <source>
        <dbReference type="SAM" id="MobiDB-lite"/>
    </source>
</evidence>
<dbReference type="GO" id="GO:0003824">
    <property type="term" value="F:catalytic activity"/>
    <property type="evidence" value="ECO:0007669"/>
    <property type="project" value="InterPro"/>
</dbReference>
<dbReference type="KEGG" id="soy:115887020"/>
<dbReference type="Proteomes" id="UP000504635">
    <property type="component" value="Unplaced"/>
</dbReference>
<gene>
    <name evidence="4" type="primary">LOC115887020</name>
</gene>
<dbReference type="SUPFAM" id="SSF56219">
    <property type="entry name" value="DNase I-like"/>
    <property type="match status" value="1"/>
</dbReference>
<dbReference type="RefSeq" id="XP_030762204.1">
    <property type="nucleotide sequence ID" value="XM_030906344.1"/>
</dbReference>
<organism evidence="3 4">
    <name type="scientific">Sitophilus oryzae</name>
    <name type="common">Rice weevil</name>
    <name type="synonym">Curculio oryzae</name>
    <dbReference type="NCBI Taxonomy" id="7048"/>
    <lineage>
        <taxon>Eukaryota</taxon>
        <taxon>Metazoa</taxon>
        <taxon>Ecdysozoa</taxon>
        <taxon>Arthropoda</taxon>
        <taxon>Hexapoda</taxon>
        <taxon>Insecta</taxon>
        <taxon>Pterygota</taxon>
        <taxon>Neoptera</taxon>
        <taxon>Endopterygota</taxon>
        <taxon>Coleoptera</taxon>
        <taxon>Polyphaga</taxon>
        <taxon>Cucujiformia</taxon>
        <taxon>Curculionidae</taxon>
        <taxon>Dryophthorinae</taxon>
        <taxon>Sitophilus</taxon>
    </lineage>
</organism>
<feature type="region of interest" description="Disordered" evidence="1">
    <location>
        <begin position="156"/>
        <end position="177"/>
    </location>
</feature>
<feature type="domain" description="Endonuclease/exonuclease/phosphatase" evidence="2">
    <location>
        <begin position="2"/>
        <end position="138"/>
    </location>
</feature>
<dbReference type="PANTHER" id="PTHR23227:SF67">
    <property type="entry name" value="CRANIOFACIAL DEVELOPMENT PROTEIN 2-LIKE"/>
    <property type="match status" value="1"/>
</dbReference>
<evidence type="ECO:0000313" key="4">
    <source>
        <dbReference type="RefSeq" id="XP_030762204.1"/>
    </source>
</evidence>
<dbReference type="InterPro" id="IPR005135">
    <property type="entry name" value="Endo/exonuclease/phosphatase"/>
</dbReference>
<accession>A0A6J2YGG5</accession>
<evidence type="ECO:0000313" key="3">
    <source>
        <dbReference type="Proteomes" id="UP000504635"/>
    </source>
</evidence>
<dbReference type="InParanoid" id="A0A6J2YGG5"/>
<keyword evidence="3" id="KW-1185">Reference proteome</keyword>
<proteinExistence type="predicted"/>
<dbReference type="PANTHER" id="PTHR23227">
    <property type="entry name" value="BUCENTAUR RELATED"/>
    <property type="match status" value="1"/>
</dbReference>
<dbReference type="InterPro" id="IPR036691">
    <property type="entry name" value="Endo/exonu/phosph_ase_sf"/>
</dbReference>
<name>A0A6J2YGG5_SITOR</name>
<sequence length="177" mass="20574">MIIIGVYAPYDSSDNNIKDDFYEDLNHVISGIRTSYDIIIAGDMNGRVKSRENNEIVGKYAEAVENNSEERLLELCSEHQLKLMNTYFPHKDIHRFTWERPSLNQKSIIDYIKARTKSEFRVNDARVKRGANCGTDHHLLLATIVYPFPRKQNNLRLSEQQTNNTTEKISEIQNRVT</sequence>
<dbReference type="GeneID" id="115887020"/>
<reference evidence="4" key="1">
    <citation type="submission" date="2025-08" db="UniProtKB">
        <authorList>
            <consortium name="RefSeq"/>
        </authorList>
    </citation>
    <scope>IDENTIFICATION</scope>
    <source>
        <tissue evidence="4">Gonads</tissue>
    </source>
</reference>
<dbReference type="AlphaFoldDB" id="A0A6J2YGG5"/>